<evidence type="ECO:0000313" key="4">
    <source>
        <dbReference type="Proteomes" id="UP000199403"/>
    </source>
</evidence>
<protein>
    <submittedName>
        <fullName evidence="3">Stress responsive A/B Barrel Domain</fullName>
    </submittedName>
</protein>
<sequence length="124" mass="14024">MKILKTLSFCLLLVICQAQLAAQEHPTAEKLHHILIIQWADGVDLKLKEEALTLFQRFPEKVDGCEEVSIADITLSSDDFDTIIIMVFESQAAYDAYEAHPDHGRIVALRPKLVKSASIVDYWK</sequence>
<dbReference type="SMART" id="SM00886">
    <property type="entry name" value="Dabb"/>
    <property type="match status" value="1"/>
</dbReference>
<accession>A0A1H6ZRV0</accession>
<organism evidence="3 4">
    <name type="scientific">Cyclobacterium xiamenense</name>
    <dbReference type="NCBI Taxonomy" id="1297121"/>
    <lineage>
        <taxon>Bacteria</taxon>
        <taxon>Pseudomonadati</taxon>
        <taxon>Bacteroidota</taxon>
        <taxon>Cytophagia</taxon>
        <taxon>Cytophagales</taxon>
        <taxon>Cyclobacteriaceae</taxon>
        <taxon>Cyclobacterium</taxon>
    </lineage>
</organism>
<feature type="chain" id="PRO_5011760218" evidence="1">
    <location>
        <begin position="22"/>
        <end position="124"/>
    </location>
</feature>
<evidence type="ECO:0000313" key="3">
    <source>
        <dbReference type="EMBL" id="SEJ55958.1"/>
    </source>
</evidence>
<dbReference type="SUPFAM" id="SSF54909">
    <property type="entry name" value="Dimeric alpha+beta barrel"/>
    <property type="match status" value="1"/>
</dbReference>
<dbReference type="EMBL" id="FNZH01000005">
    <property type="protein sequence ID" value="SEJ55958.1"/>
    <property type="molecule type" value="Genomic_DNA"/>
</dbReference>
<dbReference type="InterPro" id="IPR013097">
    <property type="entry name" value="Dabb"/>
</dbReference>
<name>A0A1H6ZRV0_9BACT</name>
<dbReference type="STRING" id="1416801.SAMN05192553_10582"/>
<dbReference type="Proteomes" id="UP000199403">
    <property type="component" value="Unassembled WGS sequence"/>
</dbReference>
<proteinExistence type="predicted"/>
<dbReference type="AlphaFoldDB" id="A0A1H6ZRV0"/>
<dbReference type="RefSeq" id="WP_092176344.1">
    <property type="nucleotide sequence ID" value="NZ_FNZH01000005.1"/>
</dbReference>
<dbReference type="InterPro" id="IPR011008">
    <property type="entry name" value="Dimeric_a/b-barrel"/>
</dbReference>
<feature type="signal peptide" evidence="1">
    <location>
        <begin position="1"/>
        <end position="21"/>
    </location>
</feature>
<feature type="domain" description="Stress-response A/B barrel" evidence="2">
    <location>
        <begin position="31"/>
        <end position="122"/>
    </location>
</feature>
<keyword evidence="1" id="KW-0732">Signal</keyword>
<dbReference type="Pfam" id="PF07876">
    <property type="entry name" value="Dabb"/>
    <property type="match status" value="1"/>
</dbReference>
<reference evidence="4" key="1">
    <citation type="submission" date="2016-10" db="EMBL/GenBank/DDBJ databases">
        <authorList>
            <person name="Varghese N."/>
            <person name="Submissions S."/>
        </authorList>
    </citation>
    <scope>NUCLEOTIDE SEQUENCE [LARGE SCALE GENOMIC DNA]</scope>
    <source>
        <strain evidence="4">IBRC-M 10761</strain>
    </source>
</reference>
<keyword evidence="4" id="KW-1185">Reference proteome</keyword>
<evidence type="ECO:0000259" key="2">
    <source>
        <dbReference type="PROSITE" id="PS51502"/>
    </source>
</evidence>
<dbReference type="Gene3D" id="3.30.70.100">
    <property type="match status" value="1"/>
</dbReference>
<evidence type="ECO:0000256" key="1">
    <source>
        <dbReference type="SAM" id="SignalP"/>
    </source>
</evidence>
<gene>
    <name evidence="3" type="ORF">SAMN05192553_10582</name>
</gene>
<dbReference type="OrthoDB" id="9808130at2"/>
<dbReference type="PROSITE" id="PS51502">
    <property type="entry name" value="S_R_A_B_BARREL"/>
    <property type="match status" value="1"/>
</dbReference>